<name>A0A4T0X4B5_9ASCO</name>
<gene>
    <name evidence="1" type="ORF">CANINC_001161</name>
</gene>
<dbReference type="InterPro" id="IPR036249">
    <property type="entry name" value="Thioredoxin-like_sf"/>
</dbReference>
<organism evidence="1 2">
    <name type="scientific">Pichia inconspicua</name>
    <dbReference type="NCBI Taxonomy" id="52247"/>
    <lineage>
        <taxon>Eukaryota</taxon>
        <taxon>Fungi</taxon>
        <taxon>Dikarya</taxon>
        <taxon>Ascomycota</taxon>
        <taxon>Saccharomycotina</taxon>
        <taxon>Pichiomycetes</taxon>
        <taxon>Pichiales</taxon>
        <taxon>Pichiaceae</taxon>
        <taxon>Pichia</taxon>
    </lineage>
</organism>
<evidence type="ECO:0000313" key="2">
    <source>
        <dbReference type="Proteomes" id="UP000307173"/>
    </source>
</evidence>
<dbReference type="SUPFAM" id="SSF52833">
    <property type="entry name" value="Thioredoxin-like"/>
    <property type="match status" value="1"/>
</dbReference>
<proteinExistence type="predicted"/>
<keyword evidence="2" id="KW-1185">Reference proteome</keyword>
<dbReference type="Proteomes" id="UP000307173">
    <property type="component" value="Unassembled WGS sequence"/>
</dbReference>
<dbReference type="OrthoDB" id="3997115at2759"/>
<protein>
    <submittedName>
        <fullName evidence="1">Uncharacterized protein</fullName>
    </submittedName>
</protein>
<comment type="caution">
    <text evidence="1">The sequence shown here is derived from an EMBL/GenBank/DDBJ whole genome shotgun (WGS) entry which is preliminary data.</text>
</comment>
<evidence type="ECO:0000313" key="1">
    <source>
        <dbReference type="EMBL" id="TID30281.1"/>
    </source>
</evidence>
<reference evidence="1 2" key="1">
    <citation type="journal article" date="2019" name="Front. Genet.">
        <title>Whole-Genome Sequencing of the Opportunistic Yeast Pathogen Candida inconspicua Uncovers Its Hybrid Origin.</title>
        <authorList>
            <person name="Mixao V."/>
            <person name="Hansen A.P."/>
            <person name="Saus E."/>
            <person name="Boekhout T."/>
            <person name="Lass-Florl C."/>
            <person name="Gabaldon T."/>
        </authorList>
    </citation>
    <scope>NUCLEOTIDE SEQUENCE [LARGE SCALE GENOMIC DNA]</scope>
    <source>
        <strain evidence="1 2">CBS 180</strain>
    </source>
</reference>
<sequence length="246" mass="27666">MIDSQLITLYEDSDDVINASLKSVISCVRESNIGQKRRCESEILSDVPDLETDTSLDESDNDTIGFSKCNRLKRLKRQREHRMPDCVAKQTLFEKNTLTDVACVIDDLACIGGGDCKESRMELTVGLPVLLFLFTPSQIESLCFFDQLNGLTTISVVAVTPDFPFRNEHSFPIVLDRSGKLAKVLRVRDPLGGGIYPIPTVIVFDRHGEEVVRVQLGYDYQVYYDSSIENNLQTVLIDCINYTNTL</sequence>
<dbReference type="EMBL" id="SELW01000166">
    <property type="protein sequence ID" value="TID30281.1"/>
    <property type="molecule type" value="Genomic_DNA"/>
</dbReference>
<accession>A0A4T0X4B5</accession>
<dbReference type="AlphaFoldDB" id="A0A4T0X4B5"/>